<keyword evidence="6" id="KW-0255">Endonuclease</keyword>
<keyword evidence="9" id="KW-0067">ATP-binding</keyword>
<evidence type="ECO:0000256" key="9">
    <source>
        <dbReference type="ARBA" id="ARBA00022840"/>
    </source>
</evidence>
<dbReference type="PANTHER" id="PTHR36528">
    <property type="entry name" value="CRISPR SYSTEM SINGLE-STRAND-SPECIFIC DEOXYRIBONUCLEASE CAS10/CSM1 (SUBTYPE III-A)"/>
    <property type="match status" value="1"/>
</dbReference>
<dbReference type="InterPro" id="IPR054767">
    <property type="entry name" value="Cas10-Cmr2_palm2"/>
</dbReference>
<dbReference type="InterPro" id="IPR013408">
    <property type="entry name" value="Cas10/Csm1"/>
</dbReference>
<dbReference type="AlphaFoldDB" id="A0A811T8E7"/>
<dbReference type="GO" id="GO:0051607">
    <property type="term" value="P:defense response to virus"/>
    <property type="evidence" value="ECO:0007669"/>
    <property type="project" value="UniProtKB-KW"/>
</dbReference>
<keyword evidence="10" id="KW-0051">Antiviral defense</keyword>
<dbReference type="GO" id="GO:0016740">
    <property type="term" value="F:transferase activity"/>
    <property type="evidence" value="ECO:0007669"/>
    <property type="project" value="UniProtKB-KW"/>
</dbReference>
<dbReference type="Pfam" id="PF22335">
    <property type="entry name" value="Cas10-Cmr2_palm2"/>
    <property type="match status" value="1"/>
</dbReference>
<dbReference type="InterPro" id="IPR043128">
    <property type="entry name" value="Rev_trsase/Diguanyl_cyclase"/>
</dbReference>
<sequence>MNTETDELSMVEREVILATLLRDIGKFWQRCGVKEKHQELAGRFIDTIDFPDGIDVELISTLVLRHHDDKNLPTYLRVSGHKKGNIGRCLAIVSDADNISSGMDREVDAEGKADRPLIPIFGEVSASDGEGVYSYKPEPLASTTLPEKGVCAITDITSDNWNEFVKDAKIIGKYCKQPNAFLNNIYYLLRKHTSLVRSAGYRTTPDIPLFDHLKTTSAIALCSYRWGKENNSRPSDKAGAYLLIEGDLSGIQRFIFQIASPEGARAGMSKRLRGRSFWLTLMMDAIALKILDELNLPEINLLWNTGGHFTILAPNTEESAEVLEKIRKDVNSKLLSDYNGNLSLALDWIECSADDIRNFSETRNKLASKINTVKQQKFIDSALNFDADGENRRIKDYCIVCGDFRDGDMWFKEDGNWKRWKGESNTSLYCGICKKHEELGGKLAKANYIVRGVESEFNLFGIGYDFVKNDGELDNILTEHKDIFVYKLNNTNFVDADLLEKHPDTKFGFRFIANTVPLDNKGNVLSFEYISQMSKGVDKLGVLKADVDNLGRIFAFGLESDKRSISRIHAMSSMLELFFAGQLNEICKKHYLFHDLCESCSKKSKTVELKESGGEVRYTYYEADDRNLCDKCKDKMINKLYITYSGGDDLLIIGPYDAIIEVASGIRREFKRFTCENPDINISCGIAVVDSHYPVARTVMRADEQLKLAKSHSIHGECKNSIALFNECIRWDESRTNQIKGFETIFNLAKELEGRVEEKELSKGFIYSLLKMWQITFGDLGSLEDIENVRGSGHTVRRRYMPYLKYQLARTIRDKDERREVEEMIKPSMDWIRIPVSWVSMRTRR</sequence>
<keyword evidence="5" id="KW-0547">Nucleotide-binding</keyword>
<name>A0A811T8E7_9EURY</name>
<proteinExistence type="inferred from homology"/>
<evidence type="ECO:0000256" key="10">
    <source>
        <dbReference type="ARBA" id="ARBA00023118"/>
    </source>
</evidence>
<evidence type="ECO:0000256" key="1">
    <source>
        <dbReference type="ARBA" id="ARBA00005700"/>
    </source>
</evidence>
<evidence type="ECO:0000256" key="11">
    <source>
        <dbReference type="ARBA" id="ARBA00032922"/>
    </source>
</evidence>
<keyword evidence="8" id="KW-0269">Exonuclease</keyword>
<dbReference type="InterPro" id="IPR041062">
    <property type="entry name" value="Csm1_B"/>
</dbReference>
<comment type="caution">
    <text evidence="13">The sequence shown here is derived from an EMBL/GenBank/DDBJ whole genome shotgun (WGS) entry which is preliminary data.</text>
</comment>
<feature type="domain" description="GGDEF" evidence="12">
    <location>
        <begin position="538"/>
        <end position="727"/>
    </location>
</feature>
<evidence type="ECO:0000256" key="6">
    <source>
        <dbReference type="ARBA" id="ARBA00022759"/>
    </source>
</evidence>
<evidence type="ECO:0000313" key="14">
    <source>
        <dbReference type="Proteomes" id="UP000612009"/>
    </source>
</evidence>
<keyword evidence="3" id="KW-0808">Transferase</keyword>
<dbReference type="NCBIfam" id="TIGR02578">
    <property type="entry name" value="cas_TM1811_Csm1"/>
    <property type="match status" value="1"/>
</dbReference>
<evidence type="ECO:0000313" key="13">
    <source>
        <dbReference type="EMBL" id="CAD6491749.1"/>
    </source>
</evidence>
<reference evidence="13" key="1">
    <citation type="submission" date="2020-10" db="EMBL/GenBank/DDBJ databases">
        <authorList>
            <person name="Hahn C.J."/>
            <person name="Laso-Perez R."/>
            <person name="Vulcano F."/>
            <person name="Vaziourakis K.-M."/>
            <person name="Stokke R."/>
            <person name="Steen I.H."/>
            <person name="Teske A."/>
            <person name="Boetius A."/>
            <person name="Liebeke M."/>
            <person name="Amann R."/>
            <person name="Knittel K."/>
        </authorList>
    </citation>
    <scope>NUCLEOTIDE SEQUENCE</scope>
    <source>
        <strain evidence="13">Gfbio:e3339647-f889-4370-9287-4fb5cb688e4c:AG392J18_GoMArc1</strain>
    </source>
</reference>
<dbReference type="PROSITE" id="PS50887">
    <property type="entry name" value="GGDEF"/>
    <property type="match status" value="1"/>
</dbReference>
<dbReference type="GO" id="GO:0004519">
    <property type="term" value="F:endonuclease activity"/>
    <property type="evidence" value="ECO:0007669"/>
    <property type="project" value="UniProtKB-KW"/>
</dbReference>
<keyword evidence="4" id="KW-0540">Nuclease</keyword>
<dbReference type="Pfam" id="PF18211">
    <property type="entry name" value="Csm1_B"/>
    <property type="match status" value="1"/>
</dbReference>
<evidence type="ECO:0000256" key="5">
    <source>
        <dbReference type="ARBA" id="ARBA00022741"/>
    </source>
</evidence>
<dbReference type="GO" id="GO:0004527">
    <property type="term" value="F:exonuclease activity"/>
    <property type="evidence" value="ECO:0007669"/>
    <property type="project" value="UniProtKB-KW"/>
</dbReference>
<evidence type="ECO:0000256" key="2">
    <source>
        <dbReference type="ARBA" id="ARBA00014333"/>
    </source>
</evidence>
<keyword evidence="7" id="KW-0378">Hydrolase</keyword>
<evidence type="ECO:0000256" key="8">
    <source>
        <dbReference type="ARBA" id="ARBA00022839"/>
    </source>
</evidence>
<dbReference type="EMBL" id="CAJHIR010000007">
    <property type="protein sequence ID" value="CAD6491749.1"/>
    <property type="molecule type" value="Genomic_DNA"/>
</dbReference>
<evidence type="ECO:0000259" key="12">
    <source>
        <dbReference type="PROSITE" id="PS50887"/>
    </source>
</evidence>
<evidence type="ECO:0000256" key="3">
    <source>
        <dbReference type="ARBA" id="ARBA00022679"/>
    </source>
</evidence>
<comment type="similarity">
    <text evidence="1">Belongs to the CRISPR-associated Cas10/Csm1 family.</text>
</comment>
<dbReference type="PANTHER" id="PTHR36528:SF1">
    <property type="entry name" value="CRISPR SYSTEM SINGLE-STRAND-SPECIFIC DEOXYRIBONUCLEASE CAS10_CSM1 (SUBTYPE III-A)"/>
    <property type="match status" value="1"/>
</dbReference>
<protein>
    <recommendedName>
        <fullName evidence="2">CRISPR system single-strand-specific deoxyribonuclease Cas10/Csm1 (subtype III-A)</fullName>
    </recommendedName>
    <alternativeName>
        <fullName evidence="11">Cyclic oligoadenylate synthase</fullName>
    </alternativeName>
</protein>
<accession>A0A811T8E7</accession>
<organism evidence="13 14">
    <name type="scientific">Candidatus Argoarchaeum ethanivorans</name>
    <dbReference type="NCBI Taxonomy" id="2608793"/>
    <lineage>
        <taxon>Archaea</taxon>
        <taxon>Methanobacteriati</taxon>
        <taxon>Methanobacteriota</taxon>
        <taxon>Stenosarchaea group</taxon>
        <taxon>Methanomicrobia</taxon>
        <taxon>Methanosarcinales</taxon>
        <taxon>Methanosarcinales incertae sedis</taxon>
        <taxon>GOM Arc I cluster</taxon>
        <taxon>Candidatus Argoarchaeum</taxon>
    </lineage>
</organism>
<dbReference type="InterPro" id="IPR052117">
    <property type="entry name" value="Cas10/Csm1_subtype-III-A"/>
</dbReference>
<dbReference type="Proteomes" id="UP000612009">
    <property type="component" value="Unassembled WGS sequence"/>
</dbReference>
<evidence type="ECO:0000256" key="7">
    <source>
        <dbReference type="ARBA" id="ARBA00022801"/>
    </source>
</evidence>
<evidence type="ECO:0000256" key="4">
    <source>
        <dbReference type="ARBA" id="ARBA00022722"/>
    </source>
</evidence>
<dbReference type="InterPro" id="IPR000160">
    <property type="entry name" value="GGDEF_dom"/>
</dbReference>
<dbReference type="Gene3D" id="3.30.70.270">
    <property type="match status" value="1"/>
</dbReference>
<gene>
    <name evidence="13" type="ORF">LAKADJCE_00177</name>
</gene>
<dbReference type="GO" id="GO:0005524">
    <property type="term" value="F:ATP binding"/>
    <property type="evidence" value="ECO:0007669"/>
    <property type="project" value="UniProtKB-KW"/>
</dbReference>